<organism evidence="3 4">
    <name type="scientific">Aerophototrophica crusticola</name>
    <dbReference type="NCBI Taxonomy" id="1709002"/>
    <lineage>
        <taxon>Bacteria</taxon>
        <taxon>Pseudomonadati</taxon>
        <taxon>Pseudomonadota</taxon>
        <taxon>Alphaproteobacteria</taxon>
        <taxon>Rhodospirillales</taxon>
        <taxon>Rhodospirillaceae</taxon>
        <taxon>Aerophototrophica</taxon>
    </lineage>
</organism>
<reference evidence="3" key="1">
    <citation type="submission" date="2020-04" db="EMBL/GenBank/DDBJ databases">
        <title>A desert anoxygenic phototrophic bacterium fixes CO2 using RubisCO under aerobic conditions.</title>
        <authorList>
            <person name="Tang K."/>
        </authorList>
    </citation>
    <scope>NUCLEOTIDE SEQUENCE [LARGE SCALE GENOMIC DNA]</scope>
    <source>
        <strain evidence="3">MIMtkB3</strain>
    </source>
</reference>
<evidence type="ECO:0000256" key="1">
    <source>
        <dbReference type="PROSITE-ProRule" id="PRU00464"/>
    </source>
</evidence>
<dbReference type="SUPFAM" id="SSF54197">
    <property type="entry name" value="HIT-like"/>
    <property type="match status" value="1"/>
</dbReference>
<sequence>MDREKGAEAGFGLHPRLAADTIPVGELGLSRVLLMDNRLFPWLVLVPRRAGAVELHRLDPADRALLVEEMARAAGALEALFPCDKVNLGALGNLVPQLHVHVIARRHDDPAWPGPVWGSGHAEPYPAGEGQAVAGRVAAWLGCGRSD</sequence>
<feature type="domain" description="HIT" evidence="2">
    <location>
        <begin position="43"/>
        <end position="112"/>
    </location>
</feature>
<name>A0A858R7H8_9PROT</name>
<dbReference type="AlphaFoldDB" id="A0A858R7H8"/>
<evidence type="ECO:0000259" key="2">
    <source>
        <dbReference type="PROSITE" id="PS51084"/>
    </source>
</evidence>
<dbReference type="InterPro" id="IPR036265">
    <property type="entry name" value="HIT-like_sf"/>
</dbReference>
<evidence type="ECO:0000313" key="3">
    <source>
        <dbReference type="EMBL" id="QJE73370.1"/>
    </source>
</evidence>
<comment type="caution">
    <text evidence="1">Lacks conserved residue(s) required for the propagation of feature annotation.</text>
</comment>
<dbReference type="KEGG" id="acru:HHL28_09925"/>
<dbReference type="Proteomes" id="UP000501891">
    <property type="component" value="Chromosome"/>
</dbReference>
<keyword evidence="4" id="KW-1185">Reference proteome</keyword>
<dbReference type="PIRSF" id="PIRSF000714">
    <property type="entry name" value="HIT"/>
    <property type="match status" value="1"/>
</dbReference>
<gene>
    <name evidence="3" type="ORF">HHL28_09925</name>
</gene>
<proteinExistence type="predicted"/>
<dbReference type="InterPro" id="IPR011146">
    <property type="entry name" value="HIT-like"/>
</dbReference>
<dbReference type="GO" id="GO:0003824">
    <property type="term" value="F:catalytic activity"/>
    <property type="evidence" value="ECO:0007669"/>
    <property type="project" value="InterPro"/>
</dbReference>
<dbReference type="Gene3D" id="3.30.428.10">
    <property type="entry name" value="HIT-like"/>
    <property type="match status" value="1"/>
</dbReference>
<dbReference type="EMBL" id="CP051775">
    <property type="protein sequence ID" value="QJE73370.1"/>
    <property type="molecule type" value="Genomic_DNA"/>
</dbReference>
<dbReference type="Pfam" id="PF01230">
    <property type="entry name" value="HIT"/>
    <property type="match status" value="1"/>
</dbReference>
<accession>A0A858R7H8</accession>
<dbReference type="InterPro" id="IPR026026">
    <property type="entry name" value="HIT_Hint"/>
</dbReference>
<evidence type="ECO:0000313" key="4">
    <source>
        <dbReference type="Proteomes" id="UP000501891"/>
    </source>
</evidence>
<protein>
    <submittedName>
        <fullName evidence="3">HIT domain-containing protein</fullName>
    </submittedName>
</protein>
<dbReference type="PROSITE" id="PS51084">
    <property type="entry name" value="HIT_2"/>
    <property type="match status" value="1"/>
</dbReference>